<dbReference type="EMBL" id="CAKLPZ010000001">
    <property type="protein sequence ID" value="CAH1000139.1"/>
    <property type="molecule type" value="Genomic_DNA"/>
</dbReference>
<evidence type="ECO:0000259" key="2">
    <source>
        <dbReference type="Pfam" id="PF07859"/>
    </source>
</evidence>
<dbReference type="PANTHER" id="PTHR48081:SF6">
    <property type="entry name" value="PEPTIDASE S9 PROLYL OLIGOPEPTIDASE CATALYTIC DOMAIN-CONTAINING PROTEIN"/>
    <property type="match status" value="1"/>
</dbReference>
<sequence length="295" mass="31788">MLGVALSLSLSGQAPTIPIYDTTAPCLEAVTADSSYYEAGIGEVLAAVREPGMDYYAPVPRAGRQEALLIIPGGGYTVAAFDHEGTDMGRYFSARGVHAFVLRYRLPAGITTDCKSTVALQDAQAAILRIRQSADSLGYRADRVGVMGFSAGGHLAGSLSVHARQVDGLSTRPDFSLLVYPVVLMDTAFSGHRGSQHALLGTEPDPDRLAYFNLPDQIDSLTPPTILFHASDDVGVRPRNSLRYYERLIAHGVPADLRLYANGDHGFASARELDGPVSHWLEEAVAWITQLFVTR</sequence>
<dbReference type="Gene3D" id="3.40.50.1820">
    <property type="entry name" value="alpha/beta hydrolase"/>
    <property type="match status" value="1"/>
</dbReference>
<dbReference type="SUPFAM" id="SSF53474">
    <property type="entry name" value="alpha/beta-Hydrolases"/>
    <property type="match status" value="1"/>
</dbReference>
<dbReference type="Proteomes" id="UP000837803">
    <property type="component" value="Unassembled WGS sequence"/>
</dbReference>
<dbReference type="InterPro" id="IPR013094">
    <property type="entry name" value="AB_hydrolase_3"/>
</dbReference>
<dbReference type="PANTHER" id="PTHR48081">
    <property type="entry name" value="AB HYDROLASE SUPERFAMILY PROTEIN C4A8.06C"/>
    <property type="match status" value="1"/>
</dbReference>
<evidence type="ECO:0000313" key="4">
    <source>
        <dbReference type="Proteomes" id="UP000837803"/>
    </source>
</evidence>
<name>A0ABN8F6V2_9BACT</name>
<feature type="domain" description="Alpha/beta hydrolase fold-3" evidence="2">
    <location>
        <begin position="71"/>
        <end position="268"/>
    </location>
</feature>
<organism evidence="3 4">
    <name type="scientific">Neolewinella maritima</name>
    <dbReference type="NCBI Taxonomy" id="1383882"/>
    <lineage>
        <taxon>Bacteria</taxon>
        <taxon>Pseudomonadati</taxon>
        <taxon>Bacteroidota</taxon>
        <taxon>Saprospiria</taxon>
        <taxon>Saprospirales</taxon>
        <taxon>Lewinellaceae</taxon>
        <taxon>Neolewinella</taxon>
    </lineage>
</organism>
<reference evidence="3" key="1">
    <citation type="submission" date="2021-12" db="EMBL/GenBank/DDBJ databases">
        <authorList>
            <person name="Rodrigo-Torres L."/>
            <person name="Arahal R. D."/>
            <person name="Lucena T."/>
        </authorList>
    </citation>
    <scope>NUCLEOTIDE SEQUENCE</scope>
    <source>
        <strain evidence="3">CECT 8419</strain>
    </source>
</reference>
<dbReference type="Pfam" id="PF07859">
    <property type="entry name" value="Abhydrolase_3"/>
    <property type="match status" value="1"/>
</dbReference>
<keyword evidence="1" id="KW-0378">Hydrolase</keyword>
<evidence type="ECO:0000313" key="3">
    <source>
        <dbReference type="EMBL" id="CAH1000139.1"/>
    </source>
</evidence>
<keyword evidence="4" id="KW-1185">Reference proteome</keyword>
<gene>
    <name evidence="3" type="ORF">LEM8419_01286</name>
</gene>
<dbReference type="InterPro" id="IPR029058">
    <property type="entry name" value="AB_hydrolase_fold"/>
</dbReference>
<evidence type="ECO:0000256" key="1">
    <source>
        <dbReference type="ARBA" id="ARBA00022801"/>
    </source>
</evidence>
<protein>
    <recommendedName>
        <fullName evidence="2">Alpha/beta hydrolase fold-3 domain-containing protein</fullName>
    </recommendedName>
</protein>
<proteinExistence type="predicted"/>
<dbReference type="InterPro" id="IPR050300">
    <property type="entry name" value="GDXG_lipolytic_enzyme"/>
</dbReference>
<comment type="caution">
    <text evidence="3">The sequence shown here is derived from an EMBL/GenBank/DDBJ whole genome shotgun (WGS) entry which is preliminary data.</text>
</comment>
<accession>A0ABN8F6V2</accession>